<dbReference type="Pfam" id="PF02604">
    <property type="entry name" value="PhdYeFM_antitox"/>
    <property type="match status" value="1"/>
</dbReference>
<dbReference type="SUPFAM" id="SSF143120">
    <property type="entry name" value="YefM-like"/>
    <property type="match status" value="1"/>
</dbReference>
<evidence type="ECO:0000256" key="2">
    <source>
        <dbReference type="RuleBase" id="RU362080"/>
    </source>
</evidence>
<dbReference type="AlphaFoldDB" id="A0A4R4DAG5"/>
<dbReference type="Proteomes" id="UP000295023">
    <property type="component" value="Unassembled WGS sequence"/>
</dbReference>
<accession>A0A4R4DAG5</accession>
<proteinExistence type="inferred from homology"/>
<evidence type="ECO:0000256" key="1">
    <source>
        <dbReference type="ARBA" id="ARBA00009981"/>
    </source>
</evidence>
<sequence length="83" mass="9028">MRQDVSVAEAKARLSALLDAVEAGEEVTITRHGRPVARLVGPRPPRRAGGELAVDPAWRDFRPDPALFAPMTEEEARAEGWPG</sequence>
<dbReference type="InterPro" id="IPR006442">
    <property type="entry name" value="Antitoxin_Phd/YefM"/>
</dbReference>
<organism evidence="4 5">
    <name type="scientific">Roseicella aquatilis</name>
    <dbReference type="NCBI Taxonomy" id="2527868"/>
    <lineage>
        <taxon>Bacteria</taxon>
        <taxon>Pseudomonadati</taxon>
        <taxon>Pseudomonadota</taxon>
        <taxon>Alphaproteobacteria</taxon>
        <taxon>Acetobacterales</taxon>
        <taxon>Roseomonadaceae</taxon>
        <taxon>Roseicella</taxon>
    </lineage>
</organism>
<dbReference type="InterPro" id="IPR036165">
    <property type="entry name" value="YefM-like_sf"/>
</dbReference>
<gene>
    <name evidence="4" type="ORF">EXY23_19135</name>
</gene>
<feature type="region of interest" description="Disordered" evidence="3">
    <location>
        <begin position="63"/>
        <end position="83"/>
    </location>
</feature>
<comment type="caution">
    <text evidence="4">The sequence shown here is derived from an EMBL/GenBank/DDBJ whole genome shotgun (WGS) entry which is preliminary data.</text>
</comment>
<evidence type="ECO:0000313" key="5">
    <source>
        <dbReference type="Proteomes" id="UP000295023"/>
    </source>
</evidence>
<evidence type="ECO:0000313" key="4">
    <source>
        <dbReference type="EMBL" id="TCZ56772.1"/>
    </source>
</evidence>
<dbReference type="InterPro" id="IPR051416">
    <property type="entry name" value="phD-YefM_TA_antitoxins"/>
</dbReference>
<name>A0A4R4DAG5_9PROT</name>
<reference evidence="4 5" key="1">
    <citation type="submission" date="2019-03" db="EMBL/GenBank/DDBJ databases">
        <title>Paracraurococcus aquatilis NE82 genome sequence.</title>
        <authorList>
            <person name="Zhao Y."/>
            <person name="Du Z."/>
        </authorList>
    </citation>
    <scope>NUCLEOTIDE SEQUENCE [LARGE SCALE GENOMIC DNA]</scope>
    <source>
        <strain evidence="4 5">NE82</strain>
    </source>
</reference>
<dbReference type="EMBL" id="SKBM01000021">
    <property type="protein sequence ID" value="TCZ56772.1"/>
    <property type="molecule type" value="Genomic_DNA"/>
</dbReference>
<evidence type="ECO:0000256" key="3">
    <source>
        <dbReference type="SAM" id="MobiDB-lite"/>
    </source>
</evidence>
<feature type="compositionally biased region" description="Basic and acidic residues" evidence="3">
    <location>
        <begin position="74"/>
        <end position="83"/>
    </location>
</feature>
<protein>
    <recommendedName>
        <fullName evidence="2">Antitoxin</fullName>
    </recommendedName>
</protein>
<keyword evidence="5" id="KW-1185">Reference proteome</keyword>
<dbReference type="OrthoDB" id="361531at2"/>
<dbReference type="PANTHER" id="PTHR35377:SF8">
    <property type="entry name" value="ANTITOXIN VAPB22"/>
    <property type="match status" value="1"/>
</dbReference>
<comment type="function">
    <text evidence="2">Antitoxin component of a type II toxin-antitoxin (TA) system.</text>
</comment>
<comment type="similarity">
    <text evidence="1 2">Belongs to the phD/YefM antitoxin family.</text>
</comment>
<dbReference type="Gene3D" id="3.40.1620.10">
    <property type="entry name" value="YefM-like domain"/>
    <property type="match status" value="1"/>
</dbReference>
<dbReference type="NCBIfam" id="TIGR01552">
    <property type="entry name" value="phd_fam"/>
    <property type="match status" value="1"/>
</dbReference>
<dbReference type="PANTHER" id="PTHR35377">
    <property type="entry name" value="ANTITOXIN VAPB49-RELATED-RELATED"/>
    <property type="match status" value="1"/>
</dbReference>